<proteinExistence type="predicted"/>
<keyword evidence="1" id="KW-0732">Signal</keyword>
<accession>A0A495DDJ1</accession>
<gene>
    <name evidence="2" type="ORF">C7435_1584</name>
</gene>
<evidence type="ECO:0000256" key="1">
    <source>
        <dbReference type="SAM" id="SignalP"/>
    </source>
</evidence>
<protein>
    <submittedName>
        <fullName evidence="2">Uncharacterized protein</fullName>
    </submittedName>
</protein>
<sequence length="158" mass="16887">MLPMIALATALSSATFAPADTPAAVLNALKPVGSKLLQDESARSLTIEADLRPFAALSLDDFDLRNGEWEQPPMRFAFQMGEPLSYTASTTDTNAAMFGNLNFSVSEGAALRIDFVWDPSGAPSCTVSGRNLDPLPVEAELIDSTRFSTTCRVAVEGR</sequence>
<reference evidence="2 3" key="1">
    <citation type="submission" date="2018-10" db="EMBL/GenBank/DDBJ databases">
        <title>Genomic Encyclopedia of Type Strains, Phase IV (KMG-IV): sequencing the most valuable type-strain genomes for metagenomic binning, comparative biology and taxonomic classification.</title>
        <authorList>
            <person name="Goeker M."/>
        </authorList>
    </citation>
    <scope>NUCLEOTIDE SEQUENCE [LARGE SCALE GENOMIC DNA]</scope>
    <source>
        <strain evidence="2 3">DSM 4734</strain>
    </source>
</reference>
<dbReference type="Proteomes" id="UP000273675">
    <property type="component" value="Unassembled WGS sequence"/>
</dbReference>
<feature type="signal peptide" evidence="1">
    <location>
        <begin position="1"/>
        <end position="19"/>
    </location>
</feature>
<feature type="chain" id="PRO_5019715480" evidence="1">
    <location>
        <begin position="20"/>
        <end position="158"/>
    </location>
</feature>
<dbReference type="RefSeq" id="WP_121210690.1">
    <property type="nucleotide sequence ID" value="NZ_RBIM01000003.1"/>
</dbReference>
<evidence type="ECO:0000313" key="3">
    <source>
        <dbReference type="Proteomes" id="UP000273675"/>
    </source>
</evidence>
<dbReference type="EMBL" id="RBIM01000003">
    <property type="protein sequence ID" value="RKR00378.1"/>
    <property type="molecule type" value="Genomic_DNA"/>
</dbReference>
<comment type="caution">
    <text evidence="2">The sequence shown here is derived from an EMBL/GenBank/DDBJ whole genome shotgun (WGS) entry which is preliminary data.</text>
</comment>
<name>A0A495DDJ1_9PROT</name>
<evidence type="ECO:0000313" key="2">
    <source>
        <dbReference type="EMBL" id="RKR00378.1"/>
    </source>
</evidence>
<organism evidence="2 3">
    <name type="scientific">Maricaulis maris</name>
    <dbReference type="NCBI Taxonomy" id="74318"/>
    <lineage>
        <taxon>Bacteria</taxon>
        <taxon>Pseudomonadati</taxon>
        <taxon>Pseudomonadota</taxon>
        <taxon>Alphaproteobacteria</taxon>
        <taxon>Maricaulales</taxon>
        <taxon>Maricaulaceae</taxon>
        <taxon>Maricaulis</taxon>
    </lineage>
</organism>
<dbReference type="AlphaFoldDB" id="A0A495DDJ1"/>